<dbReference type="Proteomes" id="UP001214854">
    <property type="component" value="Unassembled WGS sequence"/>
</dbReference>
<protein>
    <submittedName>
        <fullName evidence="11">Nucleoside transporter C-terminal domain-containing protein</fullName>
    </submittedName>
</protein>
<evidence type="ECO:0000256" key="2">
    <source>
        <dbReference type="ARBA" id="ARBA00009033"/>
    </source>
</evidence>
<reference evidence="11 12" key="1">
    <citation type="submission" date="2023-01" db="EMBL/GenBank/DDBJ databases">
        <title>Novel species of the genus Asticcacaulis isolated from rivers.</title>
        <authorList>
            <person name="Lu H."/>
        </authorList>
    </citation>
    <scope>NUCLEOTIDE SEQUENCE [LARGE SCALE GENOMIC DNA]</scope>
    <source>
        <strain evidence="11 12">BYS171W</strain>
    </source>
</reference>
<evidence type="ECO:0000256" key="1">
    <source>
        <dbReference type="ARBA" id="ARBA00004651"/>
    </source>
</evidence>
<feature type="transmembrane region" description="Helical" evidence="7">
    <location>
        <begin position="32"/>
        <end position="54"/>
    </location>
</feature>
<organism evidence="11 12">
    <name type="scientific">Asticcacaulis aquaticus</name>
    <dbReference type="NCBI Taxonomy" id="2984212"/>
    <lineage>
        <taxon>Bacteria</taxon>
        <taxon>Pseudomonadati</taxon>
        <taxon>Pseudomonadota</taxon>
        <taxon>Alphaproteobacteria</taxon>
        <taxon>Caulobacterales</taxon>
        <taxon>Caulobacteraceae</taxon>
        <taxon>Asticcacaulis</taxon>
    </lineage>
</organism>
<name>A0ABT5HTM2_9CAUL</name>
<dbReference type="Pfam" id="PF01773">
    <property type="entry name" value="Nucleos_tra2_N"/>
    <property type="match status" value="1"/>
</dbReference>
<evidence type="ECO:0000313" key="12">
    <source>
        <dbReference type="Proteomes" id="UP001214854"/>
    </source>
</evidence>
<feature type="transmembrane region" description="Helical" evidence="7">
    <location>
        <begin position="144"/>
        <end position="168"/>
    </location>
</feature>
<evidence type="ECO:0000313" key="11">
    <source>
        <dbReference type="EMBL" id="MDC7683417.1"/>
    </source>
</evidence>
<accession>A0ABT5HTM2</accession>
<comment type="caution">
    <text evidence="11">The sequence shown here is derived from an EMBL/GenBank/DDBJ whole genome shotgun (WGS) entry which is preliminary data.</text>
</comment>
<evidence type="ECO:0000259" key="10">
    <source>
        <dbReference type="Pfam" id="PF07670"/>
    </source>
</evidence>
<keyword evidence="12" id="KW-1185">Reference proteome</keyword>
<comment type="similarity">
    <text evidence="2">Belongs to the concentrative nucleoside transporter (CNT) (TC 2.A.41) family.</text>
</comment>
<dbReference type="RefSeq" id="WP_272747887.1">
    <property type="nucleotide sequence ID" value="NZ_JAQQKX010000006.1"/>
</dbReference>
<dbReference type="InterPro" id="IPR011657">
    <property type="entry name" value="CNT_C_dom"/>
</dbReference>
<evidence type="ECO:0000256" key="6">
    <source>
        <dbReference type="ARBA" id="ARBA00023136"/>
    </source>
</evidence>
<feature type="domain" description="Concentrative nucleoside transporter C-terminal" evidence="9">
    <location>
        <begin position="213"/>
        <end position="418"/>
    </location>
</feature>
<feature type="transmembrane region" description="Helical" evidence="7">
    <location>
        <begin position="329"/>
        <end position="351"/>
    </location>
</feature>
<feature type="domain" description="Concentrative nucleoside transporter N-terminal" evidence="8">
    <location>
        <begin position="13"/>
        <end position="86"/>
    </location>
</feature>
<feature type="domain" description="Nucleoside transporter/FeoB GTPase Gate" evidence="10">
    <location>
        <begin position="105"/>
        <end position="204"/>
    </location>
</feature>
<dbReference type="PANTHER" id="PTHR10590">
    <property type="entry name" value="SODIUM/NUCLEOSIDE COTRANSPORTER"/>
    <property type="match status" value="1"/>
</dbReference>
<keyword evidence="5 7" id="KW-1133">Transmembrane helix</keyword>
<keyword evidence="3" id="KW-1003">Cell membrane</keyword>
<evidence type="ECO:0000259" key="8">
    <source>
        <dbReference type="Pfam" id="PF01773"/>
    </source>
</evidence>
<feature type="transmembrane region" description="Helical" evidence="7">
    <location>
        <begin position="398"/>
        <end position="420"/>
    </location>
</feature>
<keyword evidence="6 7" id="KW-0472">Membrane</keyword>
<sequence length="460" mass="48478">MPSYGMLNFQSILGIGLMLLACWLVSENKKKFPIFLTIGAIGVQVLLVLLFFAFPQSQAVLDGINAGVDALAAATNQGTQFVFGYLGGGSQPYAVNDPNALFVFAFQVLPLILVISALSALLWHWHILKWITQAFGFLFQKTMGLGGASALAVATNIFLGMIESPIVIRAYLSKLSRSEVFMMMVVGLATVAGSTMVAYALILKATLPNAAGHVLVASIVSAPAGVLLSRIIVPEKDGEGGAVADYNSSLKYDSAMDAISKGTSDGLMVVMNISATLIVFVSFVTLVNIILGMFPHVGGEALSLERGLSYVFAPLAWIIGVPWEEAQKAGYILGAKLTLTEFVAFLKLGAIPVDEMSERTRMLMTYAICGFANIASVGITVSGLSVLMPERREEVLGLVWKALFAGFVATCLAAAIIGAMPDSLFGISDKVPEKVAVEAPLPPVAETPGEALADASASAQ</sequence>
<feature type="transmembrane region" description="Helical" evidence="7">
    <location>
        <begin position="100"/>
        <end position="123"/>
    </location>
</feature>
<dbReference type="EMBL" id="JAQQKX010000006">
    <property type="protein sequence ID" value="MDC7683417.1"/>
    <property type="molecule type" value="Genomic_DNA"/>
</dbReference>
<feature type="transmembrane region" description="Helical" evidence="7">
    <location>
        <begin position="363"/>
        <end position="386"/>
    </location>
</feature>
<evidence type="ECO:0000256" key="3">
    <source>
        <dbReference type="ARBA" id="ARBA00022475"/>
    </source>
</evidence>
<comment type="subcellular location">
    <subcellularLocation>
        <location evidence="1">Cell membrane</location>
        <topology evidence="1">Multi-pass membrane protein</topology>
    </subcellularLocation>
</comment>
<keyword evidence="4 7" id="KW-0812">Transmembrane</keyword>
<evidence type="ECO:0000256" key="5">
    <source>
        <dbReference type="ARBA" id="ARBA00022989"/>
    </source>
</evidence>
<feature type="transmembrane region" description="Helical" evidence="7">
    <location>
        <begin position="214"/>
        <end position="233"/>
    </location>
</feature>
<feature type="transmembrane region" description="Helical" evidence="7">
    <location>
        <begin position="180"/>
        <end position="202"/>
    </location>
</feature>
<gene>
    <name evidence="11" type="ORF">PQU92_09030</name>
</gene>
<dbReference type="Pfam" id="PF07662">
    <property type="entry name" value="Nucleos_tra2_C"/>
    <property type="match status" value="1"/>
</dbReference>
<proteinExistence type="inferred from homology"/>
<evidence type="ECO:0000256" key="7">
    <source>
        <dbReference type="SAM" id="Phobius"/>
    </source>
</evidence>
<evidence type="ECO:0000259" key="9">
    <source>
        <dbReference type="Pfam" id="PF07662"/>
    </source>
</evidence>
<dbReference type="InterPro" id="IPR011642">
    <property type="entry name" value="Gate_dom"/>
</dbReference>
<feature type="transmembrane region" description="Helical" evidence="7">
    <location>
        <begin position="6"/>
        <end position="25"/>
    </location>
</feature>
<dbReference type="PANTHER" id="PTHR10590:SF4">
    <property type="entry name" value="SOLUTE CARRIER FAMILY 28 MEMBER 3"/>
    <property type="match status" value="1"/>
</dbReference>
<dbReference type="InterPro" id="IPR008276">
    <property type="entry name" value="C_nuclsd_transpt"/>
</dbReference>
<feature type="transmembrane region" description="Helical" evidence="7">
    <location>
        <begin position="307"/>
        <end position="323"/>
    </location>
</feature>
<dbReference type="InterPro" id="IPR002668">
    <property type="entry name" value="CNT_N_dom"/>
</dbReference>
<evidence type="ECO:0000256" key="4">
    <source>
        <dbReference type="ARBA" id="ARBA00022692"/>
    </source>
</evidence>
<dbReference type="Pfam" id="PF07670">
    <property type="entry name" value="Gate"/>
    <property type="match status" value="1"/>
</dbReference>
<feature type="transmembrane region" description="Helical" evidence="7">
    <location>
        <begin position="273"/>
        <end position="295"/>
    </location>
</feature>